<evidence type="ECO:0000313" key="3">
    <source>
        <dbReference type="Proteomes" id="UP000318017"/>
    </source>
</evidence>
<evidence type="ECO:0000256" key="1">
    <source>
        <dbReference type="SAM" id="MobiDB-lite"/>
    </source>
</evidence>
<organism evidence="2 3">
    <name type="scientific">Aureliella helgolandensis</name>
    <dbReference type="NCBI Taxonomy" id="2527968"/>
    <lineage>
        <taxon>Bacteria</taxon>
        <taxon>Pseudomonadati</taxon>
        <taxon>Planctomycetota</taxon>
        <taxon>Planctomycetia</taxon>
        <taxon>Pirellulales</taxon>
        <taxon>Pirellulaceae</taxon>
        <taxon>Aureliella</taxon>
    </lineage>
</organism>
<dbReference type="Proteomes" id="UP000318017">
    <property type="component" value="Chromosome"/>
</dbReference>
<keyword evidence="2" id="KW-0378">Hydrolase</keyword>
<gene>
    <name evidence="2" type="ORF">Q31a_49490</name>
</gene>
<dbReference type="InterPro" id="IPR025984">
    <property type="entry name" value="DCTPP"/>
</dbReference>
<feature type="region of interest" description="Disordered" evidence="1">
    <location>
        <begin position="1"/>
        <end position="21"/>
    </location>
</feature>
<dbReference type="SUPFAM" id="SSF101386">
    <property type="entry name" value="all-alpha NTP pyrophosphatases"/>
    <property type="match status" value="1"/>
</dbReference>
<keyword evidence="3" id="KW-1185">Reference proteome</keyword>
<name>A0A518GDA0_9BACT</name>
<dbReference type="OrthoDB" id="9791898at2"/>
<dbReference type="CDD" id="cd11537">
    <property type="entry name" value="NTP-PPase_RS21-C6_like"/>
    <property type="match status" value="1"/>
</dbReference>
<dbReference type="KEGG" id="ahel:Q31a_49490"/>
<dbReference type="InterPro" id="IPR052555">
    <property type="entry name" value="dCTP_Pyrophosphatase"/>
</dbReference>
<evidence type="ECO:0000313" key="2">
    <source>
        <dbReference type="EMBL" id="QDV26575.1"/>
    </source>
</evidence>
<reference evidence="2 3" key="1">
    <citation type="submission" date="2019-02" db="EMBL/GenBank/DDBJ databases">
        <title>Deep-cultivation of Planctomycetes and their phenomic and genomic characterization uncovers novel biology.</title>
        <authorList>
            <person name="Wiegand S."/>
            <person name="Jogler M."/>
            <person name="Boedeker C."/>
            <person name="Pinto D."/>
            <person name="Vollmers J."/>
            <person name="Rivas-Marin E."/>
            <person name="Kohn T."/>
            <person name="Peeters S.H."/>
            <person name="Heuer A."/>
            <person name="Rast P."/>
            <person name="Oberbeckmann S."/>
            <person name="Bunk B."/>
            <person name="Jeske O."/>
            <person name="Meyerdierks A."/>
            <person name="Storesund J.E."/>
            <person name="Kallscheuer N."/>
            <person name="Luecker S."/>
            <person name="Lage O.M."/>
            <person name="Pohl T."/>
            <person name="Merkel B.J."/>
            <person name="Hornburger P."/>
            <person name="Mueller R.-W."/>
            <person name="Bruemmer F."/>
            <person name="Labrenz M."/>
            <person name="Spormann A.M."/>
            <person name="Op den Camp H."/>
            <person name="Overmann J."/>
            <person name="Amann R."/>
            <person name="Jetten M.S.M."/>
            <person name="Mascher T."/>
            <person name="Medema M.H."/>
            <person name="Devos D.P."/>
            <person name="Kaster A.-K."/>
            <person name="Ovreas L."/>
            <person name="Rohde M."/>
            <person name="Galperin M.Y."/>
            <person name="Jogler C."/>
        </authorList>
    </citation>
    <scope>NUCLEOTIDE SEQUENCE [LARGE SCALE GENOMIC DNA]</scope>
    <source>
        <strain evidence="2 3">Q31a</strain>
    </source>
</reference>
<dbReference type="PANTHER" id="PTHR46523:SF1">
    <property type="entry name" value="DCTP PYROPHOSPHATASE 1"/>
    <property type="match status" value="1"/>
</dbReference>
<proteinExistence type="predicted"/>
<dbReference type="RefSeq" id="WP_145082787.1">
    <property type="nucleotide sequence ID" value="NZ_CP036298.1"/>
</dbReference>
<dbReference type="GO" id="GO:0009143">
    <property type="term" value="P:nucleoside triphosphate catabolic process"/>
    <property type="evidence" value="ECO:0007669"/>
    <property type="project" value="InterPro"/>
</dbReference>
<dbReference type="Gene3D" id="1.10.287.1080">
    <property type="entry name" value="MazG-like"/>
    <property type="match status" value="1"/>
</dbReference>
<dbReference type="AlphaFoldDB" id="A0A518GDA0"/>
<sequence>MNHSSQHAQDESTDDATTPVGELRNIVREFVDQRDWRQFHNAKNLSMALSIEAGELMEHFQWLTTQEVVDRSGYSAAEVAEELADVVSYALALANILDIDLSTALRDKMVKNRLKYPVA</sequence>
<accession>A0A518GDA0</accession>
<dbReference type="EMBL" id="CP036298">
    <property type="protein sequence ID" value="QDV26575.1"/>
    <property type="molecule type" value="Genomic_DNA"/>
</dbReference>
<protein>
    <submittedName>
        <fullName evidence="2">MazG nucleotide pyrophosphohydrolase domain protein</fullName>
    </submittedName>
</protein>
<dbReference type="PANTHER" id="PTHR46523">
    <property type="entry name" value="DCTP PYROPHOSPHATASE 1"/>
    <property type="match status" value="1"/>
</dbReference>
<dbReference type="PIRSF" id="PIRSF029826">
    <property type="entry name" value="UCP029826_pph"/>
    <property type="match status" value="1"/>
</dbReference>
<dbReference type="GO" id="GO:0047429">
    <property type="term" value="F:nucleoside triphosphate diphosphatase activity"/>
    <property type="evidence" value="ECO:0007669"/>
    <property type="project" value="InterPro"/>
</dbReference>
<dbReference type="Pfam" id="PF12643">
    <property type="entry name" value="MazG-like"/>
    <property type="match status" value="1"/>
</dbReference>